<dbReference type="EMBL" id="ANIZ01000980">
    <property type="protein sequence ID" value="ETI50764.1"/>
    <property type="molecule type" value="Genomic_DNA"/>
</dbReference>
<name>V9FH12_PHYNI</name>
<keyword evidence="1" id="KW-0812">Transmembrane</keyword>
<keyword evidence="1" id="KW-0472">Membrane</keyword>
<evidence type="ECO:0000313" key="3">
    <source>
        <dbReference type="Proteomes" id="UP000018721"/>
    </source>
</evidence>
<keyword evidence="3" id="KW-1185">Reference proteome</keyword>
<dbReference type="HOGENOM" id="CLU_919709_0_0_1"/>
<proteinExistence type="predicted"/>
<keyword evidence="1" id="KW-1133">Transmembrane helix</keyword>
<dbReference type="OrthoDB" id="107001at2759"/>
<feature type="transmembrane region" description="Helical" evidence="1">
    <location>
        <begin position="20"/>
        <end position="42"/>
    </location>
</feature>
<sequence length="303" mass="34069">MNEPKELCGRNSKVAHFQTAIRFAMFRVDLAVILVAVAIRLYSLTAETTYTVEDFYSDDESCRGVPNVIRATEDANCTMVTCFKDASNNIVQIECFSDYEEGFRRSVGNDYIVQAVYKDSDCSEFSYAIRYRVSDDCMAGYFESETLRHFFYYTTSLEDDGSARLEFFSSCPPHYHYLLDGDTAGDFGTKRIPARKDCVADFSTNMFPGYHKWYTSEDEDDSGLSDGIIACIFCGSFFLCFTIGVLVVVCQEKKQNAALADASVDVIVTSLNATVDNNQIFHYEQEDQGSGAEHFAAIVEDLH</sequence>
<feature type="transmembrane region" description="Helical" evidence="1">
    <location>
        <begin position="227"/>
        <end position="249"/>
    </location>
</feature>
<protein>
    <recommendedName>
        <fullName evidence="4">TKL protein kinase</fullName>
    </recommendedName>
</protein>
<dbReference type="Proteomes" id="UP000018721">
    <property type="component" value="Unassembled WGS sequence"/>
</dbReference>
<reference evidence="2 3" key="1">
    <citation type="submission" date="2013-11" db="EMBL/GenBank/DDBJ databases">
        <title>The Genome Sequence of Phytophthora parasitica P1569.</title>
        <authorList>
            <consortium name="The Broad Institute Genomics Platform"/>
            <person name="Russ C."/>
            <person name="Tyler B."/>
            <person name="Panabieres F."/>
            <person name="Shan W."/>
            <person name="Tripathy S."/>
            <person name="Grunwald N."/>
            <person name="Machado M."/>
            <person name="Johnson C.S."/>
            <person name="Arredondo F."/>
            <person name="Hong C."/>
            <person name="Coffey M."/>
            <person name="Young S.K."/>
            <person name="Zeng Q."/>
            <person name="Gargeya S."/>
            <person name="Fitzgerald M."/>
            <person name="Abouelleil A."/>
            <person name="Alvarado L."/>
            <person name="Chapman S.B."/>
            <person name="Gainer-Dewar J."/>
            <person name="Goldberg J."/>
            <person name="Griggs A."/>
            <person name="Gujja S."/>
            <person name="Hansen M."/>
            <person name="Howarth C."/>
            <person name="Imamovic A."/>
            <person name="Ireland A."/>
            <person name="Larimer J."/>
            <person name="McCowan C."/>
            <person name="Murphy C."/>
            <person name="Pearson M."/>
            <person name="Poon T.W."/>
            <person name="Priest M."/>
            <person name="Roberts A."/>
            <person name="Saif S."/>
            <person name="Shea T."/>
            <person name="Sykes S."/>
            <person name="Wortman J."/>
            <person name="Nusbaum C."/>
            <person name="Birren B."/>
        </authorList>
    </citation>
    <scope>NUCLEOTIDE SEQUENCE [LARGE SCALE GENOMIC DNA]</scope>
    <source>
        <strain evidence="2 3">P1569</strain>
    </source>
</reference>
<evidence type="ECO:0000313" key="2">
    <source>
        <dbReference type="EMBL" id="ETI50764.1"/>
    </source>
</evidence>
<organism evidence="2 3">
    <name type="scientific">Phytophthora nicotianae P1569</name>
    <dbReference type="NCBI Taxonomy" id="1317065"/>
    <lineage>
        <taxon>Eukaryota</taxon>
        <taxon>Sar</taxon>
        <taxon>Stramenopiles</taxon>
        <taxon>Oomycota</taxon>
        <taxon>Peronosporomycetes</taxon>
        <taxon>Peronosporales</taxon>
        <taxon>Peronosporaceae</taxon>
        <taxon>Phytophthora</taxon>
    </lineage>
</organism>
<comment type="caution">
    <text evidence="2">The sequence shown here is derived from an EMBL/GenBank/DDBJ whole genome shotgun (WGS) entry which is preliminary data.</text>
</comment>
<accession>V9FH12</accession>
<evidence type="ECO:0000256" key="1">
    <source>
        <dbReference type="SAM" id="Phobius"/>
    </source>
</evidence>
<dbReference type="eggNOG" id="ENOG502RGUH">
    <property type="taxonomic scope" value="Eukaryota"/>
</dbReference>
<evidence type="ECO:0008006" key="4">
    <source>
        <dbReference type="Google" id="ProtNLM"/>
    </source>
</evidence>
<gene>
    <name evidence="2" type="ORF">F443_05760</name>
</gene>
<dbReference type="AlphaFoldDB" id="V9FH12"/>